<dbReference type="GO" id="GO:0016747">
    <property type="term" value="F:acyltransferase activity, transferring groups other than amino-acyl groups"/>
    <property type="evidence" value="ECO:0007669"/>
    <property type="project" value="InterPro"/>
</dbReference>
<protein>
    <submittedName>
        <fullName evidence="4">GNAT family N-acetyltransferase</fullName>
    </submittedName>
</protein>
<keyword evidence="1 4" id="KW-0808">Transferase</keyword>
<dbReference type="CDD" id="cd04301">
    <property type="entry name" value="NAT_SF"/>
    <property type="match status" value="1"/>
</dbReference>
<keyword evidence="5" id="KW-1185">Reference proteome</keyword>
<dbReference type="InterPro" id="IPR050832">
    <property type="entry name" value="Bact_Acetyltransf"/>
</dbReference>
<proteinExistence type="predicted"/>
<dbReference type="InterPro" id="IPR016181">
    <property type="entry name" value="Acyl_CoA_acyltransferase"/>
</dbReference>
<evidence type="ECO:0000256" key="2">
    <source>
        <dbReference type="ARBA" id="ARBA00023315"/>
    </source>
</evidence>
<evidence type="ECO:0000313" key="4">
    <source>
        <dbReference type="EMBL" id="QDO99052.1"/>
    </source>
</evidence>
<organism evidence="4 5">
    <name type="scientific">Ferrovibrio terrae</name>
    <dbReference type="NCBI Taxonomy" id="2594003"/>
    <lineage>
        <taxon>Bacteria</taxon>
        <taxon>Pseudomonadati</taxon>
        <taxon>Pseudomonadota</taxon>
        <taxon>Alphaproteobacteria</taxon>
        <taxon>Rhodospirillales</taxon>
        <taxon>Rhodospirillaceae</taxon>
        <taxon>Ferrovibrio</taxon>
    </lineage>
</organism>
<accession>A0A516H5M5</accession>
<dbReference type="KEGG" id="fer:FNB15_18040"/>
<dbReference type="OrthoDB" id="7365268at2"/>
<dbReference type="AlphaFoldDB" id="A0A516H5M5"/>
<evidence type="ECO:0000259" key="3">
    <source>
        <dbReference type="PROSITE" id="PS51186"/>
    </source>
</evidence>
<dbReference type="InterPro" id="IPR000182">
    <property type="entry name" value="GNAT_dom"/>
</dbReference>
<dbReference type="Proteomes" id="UP000317496">
    <property type="component" value="Chromosome"/>
</dbReference>
<dbReference type="SUPFAM" id="SSF55729">
    <property type="entry name" value="Acyl-CoA N-acyltransferases (Nat)"/>
    <property type="match status" value="1"/>
</dbReference>
<dbReference type="PANTHER" id="PTHR43877">
    <property type="entry name" value="AMINOALKYLPHOSPHONATE N-ACETYLTRANSFERASE-RELATED-RELATED"/>
    <property type="match status" value="1"/>
</dbReference>
<gene>
    <name evidence="4" type="ORF">FNB15_18040</name>
</gene>
<dbReference type="Gene3D" id="3.40.630.30">
    <property type="match status" value="1"/>
</dbReference>
<name>A0A516H5M5_9PROT</name>
<feature type="domain" description="N-acetyltransferase" evidence="3">
    <location>
        <begin position="142"/>
        <end position="284"/>
    </location>
</feature>
<sequence>MADIRLLSPADAPALQAFLTAHVAQTMLLRGNLLRTGIVDGTQPYQGRYAAAFEQDRIVGVAAFYWNGNLILHAPRHVAAVARAAAGDRRVNGILGPWQQSLDAQDALDLGSHHLKLRSREILMSLTLDGLQQPEPLPTQKLSWRVATSDDIDLLCGWRDSMMQETLGGTPSQAASRESRGDVERWIAEGNQFLLLDDGRPVSGCSFNARLPDAVQLGNVWTPPEWRSRRYARAVVARALEHARKAGAVTAVLFTDRENAAAQTAYVALGFTVVGDYAILLFAD</sequence>
<dbReference type="Pfam" id="PF00583">
    <property type="entry name" value="Acetyltransf_1"/>
    <property type="match status" value="1"/>
</dbReference>
<dbReference type="RefSeq" id="WP_144258048.1">
    <property type="nucleotide sequence ID" value="NZ_CP041636.1"/>
</dbReference>
<keyword evidence="2" id="KW-0012">Acyltransferase</keyword>
<evidence type="ECO:0000313" key="5">
    <source>
        <dbReference type="Proteomes" id="UP000317496"/>
    </source>
</evidence>
<reference evidence="4 5" key="1">
    <citation type="submission" date="2019-07" db="EMBL/GenBank/DDBJ databases">
        <title>Genome sequencing for Ferrovibrio sp. K5.</title>
        <authorList>
            <person name="Park S.-J."/>
        </authorList>
    </citation>
    <scope>NUCLEOTIDE SEQUENCE [LARGE SCALE GENOMIC DNA]</scope>
    <source>
        <strain evidence="4 5">K5</strain>
    </source>
</reference>
<evidence type="ECO:0000256" key="1">
    <source>
        <dbReference type="ARBA" id="ARBA00022679"/>
    </source>
</evidence>
<dbReference type="EMBL" id="CP041636">
    <property type="protein sequence ID" value="QDO99052.1"/>
    <property type="molecule type" value="Genomic_DNA"/>
</dbReference>
<dbReference type="PROSITE" id="PS51186">
    <property type="entry name" value="GNAT"/>
    <property type="match status" value="1"/>
</dbReference>